<name>A0AC61L5B2_9EURY</name>
<comment type="caution">
    <text evidence="1">The sequence shown here is derived from an EMBL/GenBank/DDBJ whole genome shotgun (WGS) entry which is preliminary data.</text>
</comment>
<dbReference type="Proteomes" id="UP000248329">
    <property type="component" value="Unassembled WGS sequence"/>
</dbReference>
<proteinExistence type="predicted"/>
<dbReference type="EMBL" id="PQXF01000003">
    <property type="protein sequence ID" value="PXF61719.1"/>
    <property type="molecule type" value="Genomic_DNA"/>
</dbReference>
<keyword evidence="1" id="KW-0418">Kinase</keyword>
<gene>
    <name evidence="1" type="ORF">C4B59_02355</name>
</gene>
<evidence type="ECO:0000313" key="1">
    <source>
        <dbReference type="EMBL" id="PXF61719.1"/>
    </source>
</evidence>
<evidence type="ECO:0000313" key="2">
    <source>
        <dbReference type="Proteomes" id="UP000248329"/>
    </source>
</evidence>
<organism evidence="1 2">
    <name type="scientific">Candidatus Methanogaster sp</name>
    <dbReference type="NCBI Taxonomy" id="3386292"/>
    <lineage>
        <taxon>Archaea</taxon>
        <taxon>Methanobacteriati</taxon>
        <taxon>Methanobacteriota</taxon>
        <taxon>Stenosarchaea group</taxon>
        <taxon>Methanomicrobia</taxon>
        <taxon>Methanosarcinales</taxon>
        <taxon>ANME-2 cluster</taxon>
        <taxon>Candidatus Methanogasteraceae</taxon>
        <taxon>Candidatus Methanogaster</taxon>
    </lineage>
</organism>
<accession>A0AC61L5B2</accession>
<protein>
    <submittedName>
        <fullName evidence="1">Dephospho-CoA kinase</fullName>
    </submittedName>
</protein>
<keyword evidence="1" id="KW-0808">Transferase</keyword>
<sequence length="196" mass="21720">MRIIAFAGMPASGKSEASRVAQRRGIPVVVMGDAVRKEAERCGLDPIDANIGRLADQLRAAEGMDAIAKRCVPAIRKLHGTADTVVIDGIRGLAEVDCFRCEFGDDFMLIAIDTPIDTRLKRISGRKRSDTITSMESLKARDEREMRWGIVEAIASANHVIRNTGKIGRFRRDVEFMIDKASRVQGKDDRNCNTNF</sequence>
<reference evidence="1" key="1">
    <citation type="submission" date="2018-01" db="EMBL/GenBank/DDBJ databases">
        <authorList>
            <person name="Krukenberg V."/>
        </authorList>
    </citation>
    <scope>NUCLEOTIDE SEQUENCE</scope>
    <source>
        <strain evidence="1">E20ANME2</strain>
    </source>
</reference>